<evidence type="ECO:0000313" key="6">
    <source>
        <dbReference type="EMBL" id="KAF8715931.1"/>
    </source>
</evidence>
<dbReference type="PANTHER" id="PTHR27002">
    <property type="entry name" value="RECEPTOR-LIKE SERINE/THREONINE-PROTEIN KINASE SD1-8"/>
    <property type="match status" value="1"/>
</dbReference>
<dbReference type="SUPFAM" id="SSF56112">
    <property type="entry name" value="Protein kinase-like (PK-like)"/>
    <property type="match status" value="1"/>
</dbReference>
<dbReference type="InterPro" id="IPR011009">
    <property type="entry name" value="Kinase-like_dom_sf"/>
</dbReference>
<dbReference type="Gene3D" id="1.10.510.10">
    <property type="entry name" value="Transferase(Phosphotransferase) domain 1"/>
    <property type="match status" value="1"/>
</dbReference>
<organism evidence="6 7">
    <name type="scientific">Digitaria exilis</name>
    <dbReference type="NCBI Taxonomy" id="1010633"/>
    <lineage>
        <taxon>Eukaryota</taxon>
        <taxon>Viridiplantae</taxon>
        <taxon>Streptophyta</taxon>
        <taxon>Embryophyta</taxon>
        <taxon>Tracheophyta</taxon>
        <taxon>Spermatophyta</taxon>
        <taxon>Magnoliopsida</taxon>
        <taxon>Liliopsida</taxon>
        <taxon>Poales</taxon>
        <taxon>Poaceae</taxon>
        <taxon>PACMAD clade</taxon>
        <taxon>Panicoideae</taxon>
        <taxon>Panicodae</taxon>
        <taxon>Paniceae</taxon>
        <taxon>Anthephorinae</taxon>
        <taxon>Digitaria</taxon>
    </lineage>
</organism>
<keyword evidence="3" id="KW-0547">Nucleotide-binding</keyword>
<gene>
    <name evidence="6" type="ORF">HU200_026895</name>
</gene>
<evidence type="ECO:0000256" key="3">
    <source>
        <dbReference type="ARBA" id="ARBA00022741"/>
    </source>
</evidence>
<accession>A0A835C6T9</accession>
<dbReference type="Proteomes" id="UP000636709">
    <property type="component" value="Unassembled WGS sequence"/>
</dbReference>
<comment type="caution">
    <text evidence="6">The sequence shown here is derived from an EMBL/GenBank/DDBJ whole genome shotgun (WGS) entry which is preliminary data.</text>
</comment>
<dbReference type="OrthoDB" id="661987at2759"/>
<dbReference type="GO" id="GO:0004674">
    <property type="term" value="F:protein serine/threonine kinase activity"/>
    <property type="evidence" value="ECO:0007669"/>
    <property type="project" value="UniProtKB-KW"/>
</dbReference>
<dbReference type="AlphaFoldDB" id="A0A835C6T9"/>
<keyword evidence="4" id="KW-0418">Kinase</keyword>
<dbReference type="PANTHER" id="PTHR27002:SF1050">
    <property type="entry name" value="CYSTEINE-RICH RECEPTOR-LIKE PROTEIN KINASE 5"/>
    <property type="match status" value="1"/>
</dbReference>
<evidence type="ECO:0000256" key="5">
    <source>
        <dbReference type="ARBA" id="ARBA00022840"/>
    </source>
</evidence>
<dbReference type="GO" id="GO:0005524">
    <property type="term" value="F:ATP binding"/>
    <property type="evidence" value="ECO:0007669"/>
    <property type="project" value="UniProtKB-KW"/>
</dbReference>
<proteinExistence type="predicted"/>
<evidence type="ECO:0000256" key="1">
    <source>
        <dbReference type="ARBA" id="ARBA00022527"/>
    </source>
</evidence>
<name>A0A835C6T9_9POAL</name>
<evidence type="ECO:0000256" key="2">
    <source>
        <dbReference type="ARBA" id="ARBA00022679"/>
    </source>
</evidence>
<keyword evidence="2" id="KW-0808">Transferase</keyword>
<protein>
    <recommendedName>
        <fullName evidence="8">S-locus receptor kinase C-terminal domain-containing protein</fullName>
    </recommendedName>
</protein>
<keyword evidence="7" id="KW-1185">Reference proteome</keyword>
<keyword evidence="1" id="KW-0723">Serine/threonine-protein kinase</keyword>
<evidence type="ECO:0008006" key="8">
    <source>
        <dbReference type="Google" id="ProtNLM"/>
    </source>
</evidence>
<keyword evidence="5" id="KW-0067">ATP-binding</keyword>
<dbReference type="GO" id="GO:0005886">
    <property type="term" value="C:plasma membrane"/>
    <property type="evidence" value="ECO:0007669"/>
    <property type="project" value="TreeGrafter"/>
</dbReference>
<reference evidence="6" key="1">
    <citation type="submission" date="2020-07" db="EMBL/GenBank/DDBJ databases">
        <title>Genome sequence and genetic diversity analysis of an under-domesticated orphan crop, white fonio (Digitaria exilis).</title>
        <authorList>
            <person name="Bennetzen J.L."/>
            <person name="Chen S."/>
            <person name="Ma X."/>
            <person name="Wang X."/>
            <person name="Yssel A.E.J."/>
            <person name="Chaluvadi S.R."/>
            <person name="Johnson M."/>
            <person name="Gangashetty P."/>
            <person name="Hamidou F."/>
            <person name="Sanogo M.D."/>
            <person name="Zwaenepoel A."/>
            <person name="Wallace J."/>
            <person name="Van De Peer Y."/>
            <person name="Van Deynze A."/>
        </authorList>
    </citation>
    <scope>NUCLEOTIDE SEQUENCE</scope>
    <source>
        <tissue evidence="6">Leaves</tissue>
    </source>
</reference>
<sequence>MAPEYAVRGSFSTKSDVSEAYCLQICNASDRRKNSAYMVIHGRHRQVRGHWSCWSLLQLPDICQADGPGPQEMLRCIHVGLLCVQEDPHLRPSMASVAVMLNSRSITLPVPAVPAFMTAGEWPRAAAREPSINEVPASDLEPRWVGMDQGEENRCFSLGEVTGVVFNSLDYLSMPRIIWMFL</sequence>
<evidence type="ECO:0000313" key="7">
    <source>
        <dbReference type="Proteomes" id="UP000636709"/>
    </source>
</evidence>
<evidence type="ECO:0000256" key="4">
    <source>
        <dbReference type="ARBA" id="ARBA00022777"/>
    </source>
</evidence>
<dbReference type="EMBL" id="JACEFO010001730">
    <property type="protein sequence ID" value="KAF8715931.1"/>
    <property type="molecule type" value="Genomic_DNA"/>
</dbReference>